<name>A0AAE9L2X4_9BURK</name>
<evidence type="ECO:0000256" key="1">
    <source>
        <dbReference type="SAM" id="MobiDB-lite"/>
    </source>
</evidence>
<evidence type="ECO:0000259" key="2">
    <source>
        <dbReference type="PROSITE" id="PS50943"/>
    </source>
</evidence>
<dbReference type="AlphaFoldDB" id="A0AAE9L2X4"/>
<sequence>MSSFAAQLGQLRKARGLSLGAVGRLIGMAAPNLSVALSGKQDVRGSTLEAIATALDAEWVLVPREHLAEVQRTVSGKATGPDRAAPTSVDLLLGESDA</sequence>
<dbReference type="InterPro" id="IPR001387">
    <property type="entry name" value="Cro/C1-type_HTH"/>
</dbReference>
<dbReference type="PROSITE" id="PS50943">
    <property type="entry name" value="HTH_CROC1"/>
    <property type="match status" value="1"/>
</dbReference>
<accession>A0AAE9L2X4</accession>
<dbReference type="Proteomes" id="UP001056132">
    <property type="component" value="Chromosome 2"/>
</dbReference>
<proteinExistence type="predicted"/>
<gene>
    <name evidence="3" type="ORF">M5D45_25010</name>
</gene>
<dbReference type="SUPFAM" id="SSF47413">
    <property type="entry name" value="lambda repressor-like DNA-binding domains"/>
    <property type="match status" value="1"/>
</dbReference>
<dbReference type="Gene3D" id="1.10.260.40">
    <property type="entry name" value="lambda repressor-like DNA-binding domains"/>
    <property type="match status" value="1"/>
</dbReference>
<feature type="domain" description="HTH cro/C1-type" evidence="2">
    <location>
        <begin position="10"/>
        <end position="62"/>
    </location>
</feature>
<dbReference type="GO" id="GO:0003677">
    <property type="term" value="F:DNA binding"/>
    <property type="evidence" value="ECO:0007669"/>
    <property type="project" value="InterPro"/>
</dbReference>
<organism evidence="3 4">
    <name type="scientific">Cupriavidus campinensis</name>
    <dbReference type="NCBI Taxonomy" id="151783"/>
    <lineage>
        <taxon>Bacteria</taxon>
        <taxon>Pseudomonadati</taxon>
        <taxon>Pseudomonadota</taxon>
        <taxon>Betaproteobacteria</taxon>
        <taxon>Burkholderiales</taxon>
        <taxon>Burkholderiaceae</taxon>
        <taxon>Cupriavidus</taxon>
    </lineage>
</organism>
<dbReference type="Pfam" id="PF13560">
    <property type="entry name" value="HTH_31"/>
    <property type="match status" value="1"/>
</dbReference>
<dbReference type="InterPro" id="IPR010982">
    <property type="entry name" value="Lambda_DNA-bd_dom_sf"/>
</dbReference>
<reference evidence="3" key="2">
    <citation type="submission" date="2022-05" db="EMBL/GenBank/DDBJ databases">
        <authorList>
            <person name="Kunte H.-J."/>
        </authorList>
    </citation>
    <scope>NUCLEOTIDE SEQUENCE</scope>
    <source>
        <strain evidence="3">G5</strain>
    </source>
</reference>
<dbReference type="CDD" id="cd00093">
    <property type="entry name" value="HTH_XRE"/>
    <property type="match status" value="1"/>
</dbReference>
<dbReference type="SMART" id="SM00530">
    <property type="entry name" value="HTH_XRE"/>
    <property type="match status" value="1"/>
</dbReference>
<evidence type="ECO:0000313" key="4">
    <source>
        <dbReference type="Proteomes" id="UP001056132"/>
    </source>
</evidence>
<feature type="region of interest" description="Disordered" evidence="1">
    <location>
        <begin position="72"/>
        <end position="98"/>
    </location>
</feature>
<dbReference type="KEGG" id="ccam:M5D45_25010"/>
<dbReference type="RefSeq" id="WP_250025443.1">
    <property type="nucleotide sequence ID" value="NZ_CP097331.1"/>
</dbReference>
<protein>
    <submittedName>
        <fullName evidence="3">Helix-turn-helix transcriptional regulator</fullName>
    </submittedName>
</protein>
<dbReference type="EMBL" id="CP097331">
    <property type="protein sequence ID" value="URF06372.1"/>
    <property type="molecule type" value="Genomic_DNA"/>
</dbReference>
<reference evidence="3" key="1">
    <citation type="journal article" date="2022" name="Microbiol. Resour. Announc.">
        <title>Genome Sequence of Cupriavidus campinensis Strain G5, a Member of a Bacterial Consortium Capable of Polyethylene Degradation.</title>
        <authorList>
            <person name="Schneider B."/>
            <person name="Pfeiffer F."/>
            <person name="Dyall-Smith M."/>
            <person name="Kunte H.J."/>
        </authorList>
    </citation>
    <scope>NUCLEOTIDE SEQUENCE</scope>
    <source>
        <strain evidence="3">G5</strain>
    </source>
</reference>
<evidence type="ECO:0000313" key="3">
    <source>
        <dbReference type="EMBL" id="URF06372.1"/>
    </source>
</evidence>